<evidence type="ECO:0000259" key="10">
    <source>
        <dbReference type="PROSITE" id="PS50815"/>
    </source>
</evidence>
<dbReference type="OrthoDB" id="1928087at2759"/>
<dbReference type="GO" id="GO:0005694">
    <property type="term" value="C:chromosome"/>
    <property type="evidence" value="ECO:0007669"/>
    <property type="project" value="UniProtKB-SubCell"/>
</dbReference>
<evidence type="ECO:0000256" key="8">
    <source>
        <dbReference type="ARBA" id="ARBA00023254"/>
    </source>
</evidence>
<dbReference type="InterPro" id="IPR019786">
    <property type="entry name" value="Zinc_finger_PHD-type_CS"/>
</dbReference>
<gene>
    <name evidence="11" type="ORF">BS47DRAFT_919803</name>
</gene>
<dbReference type="InterPro" id="IPR003511">
    <property type="entry name" value="HORMA_dom"/>
</dbReference>
<evidence type="ECO:0000256" key="2">
    <source>
        <dbReference type="ARBA" id="ARBA00004286"/>
    </source>
</evidence>
<feature type="compositionally biased region" description="Polar residues" evidence="9">
    <location>
        <begin position="849"/>
        <end position="861"/>
    </location>
</feature>
<feature type="compositionally biased region" description="Polar residues" evidence="9">
    <location>
        <begin position="392"/>
        <end position="419"/>
    </location>
</feature>
<dbReference type="EMBL" id="MU128914">
    <property type="protein sequence ID" value="KAF9520015.1"/>
    <property type="molecule type" value="Genomic_DNA"/>
</dbReference>
<comment type="subcellular location">
    <subcellularLocation>
        <location evidence="2">Chromosome</location>
    </subcellularLocation>
    <subcellularLocation>
        <location evidence="1">Nucleus</location>
    </subcellularLocation>
</comment>
<keyword evidence="8" id="KW-0469">Meiosis</keyword>
<dbReference type="InterPro" id="IPR036570">
    <property type="entry name" value="HORMA_dom_sf"/>
</dbReference>
<dbReference type="GO" id="GO:0005634">
    <property type="term" value="C:nucleus"/>
    <property type="evidence" value="ECO:0007669"/>
    <property type="project" value="UniProtKB-SubCell"/>
</dbReference>
<proteinExistence type="predicted"/>
<keyword evidence="6" id="KW-0862">Zinc</keyword>
<evidence type="ECO:0000313" key="11">
    <source>
        <dbReference type="EMBL" id="KAF9520015.1"/>
    </source>
</evidence>
<dbReference type="SUPFAM" id="SSF57903">
    <property type="entry name" value="FYVE/PHD zinc finger"/>
    <property type="match status" value="1"/>
</dbReference>
<feature type="region of interest" description="Disordered" evidence="9">
    <location>
        <begin position="847"/>
        <end position="887"/>
    </location>
</feature>
<comment type="caution">
    <text evidence="11">The sequence shown here is derived from an EMBL/GenBank/DDBJ whole genome shotgun (WGS) entry which is preliminary data.</text>
</comment>
<dbReference type="SUPFAM" id="SSF56019">
    <property type="entry name" value="The spindle assembly checkpoint protein mad2"/>
    <property type="match status" value="1"/>
</dbReference>
<evidence type="ECO:0000256" key="4">
    <source>
        <dbReference type="ARBA" id="ARBA00022723"/>
    </source>
</evidence>
<name>A0A9P6E2C1_9AGAM</name>
<protein>
    <recommendedName>
        <fullName evidence="10">HORMA domain-containing protein</fullName>
    </recommendedName>
</protein>
<reference evidence="11" key="1">
    <citation type="journal article" date="2020" name="Nat. Commun.">
        <title>Large-scale genome sequencing of mycorrhizal fungi provides insights into the early evolution of symbiotic traits.</title>
        <authorList>
            <person name="Miyauchi S."/>
            <person name="Kiss E."/>
            <person name="Kuo A."/>
            <person name="Drula E."/>
            <person name="Kohler A."/>
            <person name="Sanchez-Garcia M."/>
            <person name="Morin E."/>
            <person name="Andreopoulos B."/>
            <person name="Barry K.W."/>
            <person name="Bonito G."/>
            <person name="Buee M."/>
            <person name="Carver A."/>
            <person name="Chen C."/>
            <person name="Cichocki N."/>
            <person name="Clum A."/>
            <person name="Culley D."/>
            <person name="Crous P.W."/>
            <person name="Fauchery L."/>
            <person name="Girlanda M."/>
            <person name="Hayes R.D."/>
            <person name="Keri Z."/>
            <person name="LaButti K."/>
            <person name="Lipzen A."/>
            <person name="Lombard V."/>
            <person name="Magnuson J."/>
            <person name="Maillard F."/>
            <person name="Murat C."/>
            <person name="Nolan M."/>
            <person name="Ohm R.A."/>
            <person name="Pangilinan J."/>
            <person name="Pereira M.F."/>
            <person name="Perotto S."/>
            <person name="Peter M."/>
            <person name="Pfister S."/>
            <person name="Riley R."/>
            <person name="Sitrit Y."/>
            <person name="Stielow J.B."/>
            <person name="Szollosi G."/>
            <person name="Zifcakova L."/>
            <person name="Stursova M."/>
            <person name="Spatafora J.W."/>
            <person name="Tedersoo L."/>
            <person name="Vaario L.M."/>
            <person name="Yamada A."/>
            <person name="Yan M."/>
            <person name="Wang P."/>
            <person name="Xu J."/>
            <person name="Bruns T."/>
            <person name="Baldrian P."/>
            <person name="Vilgalys R."/>
            <person name="Dunand C."/>
            <person name="Henrissat B."/>
            <person name="Grigoriev I.V."/>
            <person name="Hibbett D."/>
            <person name="Nagy L.G."/>
            <person name="Martin F.M."/>
        </authorList>
    </citation>
    <scope>NUCLEOTIDE SEQUENCE</scope>
    <source>
        <strain evidence="11">UP504</strain>
    </source>
</reference>
<keyword evidence="12" id="KW-1185">Reference proteome</keyword>
<keyword evidence="7" id="KW-0539">Nucleus</keyword>
<feature type="compositionally biased region" description="Basic and acidic residues" evidence="9">
    <location>
        <begin position="320"/>
        <end position="335"/>
    </location>
</feature>
<dbReference type="InterPro" id="IPR011011">
    <property type="entry name" value="Znf_FYVE_PHD"/>
</dbReference>
<dbReference type="PROSITE" id="PS50815">
    <property type="entry name" value="HORMA"/>
    <property type="match status" value="1"/>
</dbReference>
<dbReference type="PANTHER" id="PTHR48225:SF7">
    <property type="entry name" value="MEIOSIS-SPECIFIC PROTEIN HOP1"/>
    <property type="match status" value="1"/>
</dbReference>
<evidence type="ECO:0000256" key="1">
    <source>
        <dbReference type="ARBA" id="ARBA00004123"/>
    </source>
</evidence>
<accession>A0A9P6E2C1</accession>
<dbReference type="InterPro" id="IPR051294">
    <property type="entry name" value="HORMA_MeioticProgression"/>
</dbReference>
<dbReference type="PANTHER" id="PTHR48225">
    <property type="entry name" value="HORMA DOMAIN-CONTAINING PROTEIN 1"/>
    <property type="match status" value="1"/>
</dbReference>
<dbReference type="GO" id="GO:0051598">
    <property type="term" value="P:meiotic recombination checkpoint signaling"/>
    <property type="evidence" value="ECO:0007669"/>
    <property type="project" value="TreeGrafter"/>
</dbReference>
<dbReference type="Pfam" id="PF02301">
    <property type="entry name" value="HORMA"/>
    <property type="match status" value="1"/>
</dbReference>
<evidence type="ECO:0000256" key="7">
    <source>
        <dbReference type="ARBA" id="ARBA00023242"/>
    </source>
</evidence>
<feature type="compositionally biased region" description="Basic and acidic residues" evidence="9">
    <location>
        <begin position="297"/>
        <end position="312"/>
    </location>
</feature>
<dbReference type="InterPro" id="IPR013083">
    <property type="entry name" value="Znf_RING/FYVE/PHD"/>
</dbReference>
<dbReference type="PROSITE" id="PS01359">
    <property type="entry name" value="ZF_PHD_1"/>
    <property type="match status" value="1"/>
</dbReference>
<evidence type="ECO:0000256" key="3">
    <source>
        <dbReference type="ARBA" id="ARBA00022454"/>
    </source>
</evidence>
<dbReference type="Gene3D" id="3.30.900.10">
    <property type="entry name" value="HORMA domain"/>
    <property type="match status" value="1"/>
</dbReference>
<dbReference type="GO" id="GO:0008270">
    <property type="term" value="F:zinc ion binding"/>
    <property type="evidence" value="ECO:0007669"/>
    <property type="project" value="UniProtKB-KW"/>
</dbReference>
<evidence type="ECO:0000256" key="6">
    <source>
        <dbReference type="ARBA" id="ARBA00022833"/>
    </source>
</evidence>
<evidence type="ECO:0000313" key="12">
    <source>
        <dbReference type="Proteomes" id="UP000886523"/>
    </source>
</evidence>
<sequence>MQAQLNAQSQEQVQAQEIVTAARSLNAVKTLITAGFGCMTYLRGLLPDENFEDARLSSVGTSMYNDKEFNGKAHVSGVRIKTVRRGYSTEGDQMLNYLEQGVFDALEKQYLESFIFAVYLDKDDPSNIVEAWTFNFQYHQVPGTNTTVPVFSIDRAMSGMSLAGDNDPIMSASMQGKNITLGEVKRSVKNLVRGLIAASQGLETLPTRRFATFKLFYKEHTPEDYEPPFFIPVDSTSNTLIFSTHHPKEVPEKIGLGTLETPYHTVALNVASIASLLPNNEDNFARYSGLTQNSKGSGKESLMEDQISREQANEAQMQDATRRRVVWDADIDARPESPGNEDAVGEPDPDIVTNPMEPLGVRGPDGNILPMPTVFEHTVTKSKRKEERGARHTSQTSEDPTTPSPSQGDSTQPANQELQSNRDGKPDGFPTGASTEGRLDVPPETLETNISKISHGLDTQYLQEIMMVRKFGAAETVSQTSQSINNGTDSEPHTDMLVDDAISSFSKTSLTPKHADDIIGSFSPPRIQQISPPGDLGDIIMDDPQTPQAVPFPVVESTPISRQKTTNTRGTSLSEAGSQTQTFHETESMQETFNHHRNTECDCGSYTEEYDWLHCEKCDRWLHTWCMGYNSNEDERLPTVFECFSCQLVGEPASTLLDKGQLDDALSRWKELALFRRALKVMRLTTNCPDTQTAFRKKLGIGAAVAGQLWRRLEFEGFITAPEAPVDLLESIDTNSKKKSRPRKGAASTKRVAVRTLAITNTFEMYFQPGGEFETRALGLNTLSRRGRLEKNDDARPRAPSPRYLRFLGMPLILLSPAFRILSSSHLPQKLSWDLLKSLPLGTIRRSPRQVSSSLSQNPYGGSQGTKRKLTGARYRPRSPERCQRKRNASKCQCLASQSISRNTRLSVQCR</sequence>
<dbReference type="Proteomes" id="UP000886523">
    <property type="component" value="Unassembled WGS sequence"/>
</dbReference>
<feature type="region of interest" description="Disordered" evidence="9">
    <location>
        <begin position="290"/>
        <end position="444"/>
    </location>
</feature>
<keyword evidence="4" id="KW-0479">Metal-binding</keyword>
<organism evidence="11 12">
    <name type="scientific">Hydnum rufescens UP504</name>
    <dbReference type="NCBI Taxonomy" id="1448309"/>
    <lineage>
        <taxon>Eukaryota</taxon>
        <taxon>Fungi</taxon>
        <taxon>Dikarya</taxon>
        <taxon>Basidiomycota</taxon>
        <taxon>Agaricomycotina</taxon>
        <taxon>Agaricomycetes</taxon>
        <taxon>Cantharellales</taxon>
        <taxon>Hydnaceae</taxon>
        <taxon>Hydnum</taxon>
    </lineage>
</organism>
<feature type="compositionally biased region" description="Basic residues" evidence="9">
    <location>
        <begin position="866"/>
        <end position="877"/>
    </location>
</feature>
<feature type="domain" description="HORMA" evidence="10">
    <location>
        <begin position="22"/>
        <end position="270"/>
    </location>
</feature>
<dbReference type="GO" id="GO:0007130">
    <property type="term" value="P:synaptonemal complex assembly"/>
    <property type="evidence" value="ECO:0007669"/>
    <property type="project" value="TreeGrafter"/>
</dbReference>
<keyword evidence="3" id="KW-0158">Chromosome</keyword>
<dbReference type="AlphaFoldDB" id="A0A9P6E2C1"/>
<evidence type="ECO:0000256" key="5">
    <source>
        <dbReference type="ARBA" id="ARBA00022771"/>
    </source>
</evidence>
<keyword evidence="5" id="KW-0863">Zinc-finger</keyword>
<feature type="region of interest" description="Disordered" evidence="9">
    <location>
        <begin position="559"/>
        <end position="582"/>
    </location>
</feature>
<evidence type="ECO:0000256" key="9">
    <source>
        <dbReference type="SAM" id="MobiDB-lite"/>
    </source>
</evidence>
<dbReference type="Gene3D" id="3.30.40.10">
    <property type="entry name" value="Zinc/RING finger domain, C3HC4 (zinc finger)"/>
    <property type="match status" value="1"/>
</dbReference>